<name>A0A0W0ZPV0_9GAMM</name>
<keyword evidence="5 14" id="KW-0479">Metal-binding</keyword>
<dbReference type="InterPro" id="IPR001305">
    <property type="entry name" value="HSP_DnaJ_Cys-rich_dom"/>
</dbReference>
<evidence type="ECO:0000256" key="3">
    <source>
        <dbReference type="ARBA" id="ARBA00022490"/>
    </source>
</evidence>
<keyword evidence="19" id="KW-1185">Reference proteome</keyword>
<comment type="similarity">
    <text evidence="12 14">Belongs to the DnaJ family.</text>
</comment>
<dbReference type="OrthoDB" id="9779889at2"/>
<evidence type="ECO:0000256" key="8">
    <source>
        <dbReference type="ARBA" id="ARBA00022833"/>
    </source>
</evidence>
<feature type="binding site" evidence="14">
    <location>
        <position position="148"/>
    </location>
    <ligand>
        <name>Zn(2+)</name>
        <dbReference type="ChEBI" id="CHEBI:29105"/>
        <label>1</label>
    </ligand>
</feature>
<keyword evidence="10 14" id="KW-0143">Chaperone</keyword>
<dbReference type="AlphaFoldDB" id="A0A0W0ZPV0"/>
<evidence type="ECO:0000256" key="6">
    <source>
        <dbReference type="ARBA" id="ARBA00022737"/>
    </source>
</evidence>
<evidence type="ECO:0000256" key="5">
    <source>
        <dbReference type="ARBA" id="ARBA00022723"/>
    </source>
</evidence>
<evidence type="ECO:0000256" key="1">
    <source>
        <dbReference type="ARBA" id="ARBA00004496"/>
    </source>
</evidence>
<evidence type="ECO:0000256" key="15">
    <source>
        <dbReference type="PROSITE-ProRule" id="PRU00546"/>
    </source>
</evidence>
<dbReference type="GO" id="GO:0009408">
    <property type="term" value="P:response to heat"/>
    <property type="evidence" value="ECO:0007669"/>
    <property type="project" value="InterPro"/>
</dbReference>
<dbReference type="RefSeq" id="WP_058509426.1">
    <property type="nucleotide sequence ID" value="NZ_DAIOMV010000003.1"/>
</dbReference>
<dbReference type="Gene3D" id="2.60.260.20">
    <property type="entry name" value="Urease metallochaperone UreE, N-terminal domain"/>
    <property type="match status" value="2"/>
</dbReference>
<evidence type="ECO:0000256" key="14">
    <source>
        <dbReference type="HAMAP-Rule" id="MF_01152"/>
    </source>
</evidence>
<dbReference type="Gene3D" id="2.10.230.10">
    <property type="entry name" value="Heat shock protein DnaJ, cysteine-rich domain"/>
    <property type="match status" value="1"/>
</dbReference>
<dbReference type="GO" id="GO:0008270">
    <property type="term" value="F:zinc ion binding"/>
    <property type="evidence" value="ECO:0007669"/>
    <property type="project" value="UniProtKB-UniRule"/>
</dbReference>
<comment type="function">
    <text evidence="11 14">Participates actively in the response to hyperosmotic and heat shock by preventing the aggregation of stress-denatured proteins and by disaggregating proteins, also in an autonomous, DnaK-independent fashion. Unfolded proteins bind initially to DnaJ; upon interaction with the DnaJ-bound protein, DnaK hydrolyzes its bound ATP, resulting in the formation of a stable complex. GrpE releases ADP from DnaK; ATP binding to DnaK triggers the release of the substrate protein, thus completing the reaction cycle. Several rounds of ATP-dependent interactions between DnaJ, DnaK and GrpE are required for fully efficient folding. Also involved, together with DnaK and GrpE, in the DNA replication of plasmids through activation of initiation proteins.</text>
</comment>
<protein>
    <recommendedName>
        <fullName evidence="13 14">Chaperone protein DnaJ</fullName>
    </recommendedName>
</protein>
<comment type="subunit">
    <text evidence="2 14">Homodimer.</text>
</comment>
<feature type="binding site" evidence="14">
    <location>
        <position position="168"/>
    </location>
    <ligand>
        <name>Zn(2+)</name>
        <dbReference type="ChEBI" id="CHEBI:29105"/>
        <label>2</label>
    </ligand>
</feature>
<dbReference type="CDD" id="cd06257">
    <property type="entry name" value="DnaJ"/>
    <property type="match status" value="1"/>
</dbReference>
<dbReference type="NCBIfam" id="TIGR02349">
    <property type="entry name" value="DnaJ_bact"/>
    <property type="match status" value="1"/>
</dbReference>
<evidence type="ECO:0000256" key="12">
    <source>
        <dbReference type="ARBA" id="ARBA00061004"/>
    </source>
</evidence>
<dbReference type="GO" id="GO:0042026">
    <property type="term" value="P:protein refolding"/>
    <property type="evidence" value="ECO:0007669"/>
    <property type="project" value="TreeGrafter"/>
</dbReference>
<feature type="domain" description="CR-type" evidence="17">
    <location>
        <begin position="135"/>
        <end position="213"/>
    </location>
</feature>
<feature type="zinc finger region" description="CR-type" evidence="15">
    <location>
        <begin position="135"/>
        <end position="213"/>
    </location>
</feature>
<dbReference type="Pfam" id="PF01556">
    <property type="entry name" value="DnaJ_C"/>
    <property type="match status" value="1"/>
</dbReference>
<dbReference type="InterPro" id="IPR002939">
    <property type="entry name" value="DnaJ_C"/>
</dbReference>
<dbReference type="InterPro" id="IPR008971">
    <property type="entry name" value="HSP40/DnaJ_pept-bd"/>
</dbReference>
<dbReference type="PROSITE" id="PS50076">
    <property type="entry name" value="DNAJ_2"/>
    <property type="match status" value="1"/>
</dbReference>
<dbReference type="Gene3D" id="1.10.287.110">
    <property type="entry name" value="DnaJ domain"/>
    <property type="match status" value="1"/>
</dbReference>
<feature type="binding site" evidence="14">
    <location>
        <position position="151"/>
    </location>
    <ligand>
        <name>Zn(2+)</name>
        <dbReference type="ChEBI" id="CHEBI:29105"/>
        <label>1</label>
    </ligand>
</feature>
<keyword evidence="4 14" id="KW-0235">DNA replication</keyword>
<evidence type="ECO:0000259" key="16">
    <source>
        <dbReference type="PROSITE" id="PS50076"/>
    </source>
</evidence>
<dbReference type="FunFam" id="2.60.260.20:FF:000004">
    <property type="entry name" value="Molecular chaperone DnaJ"/>
    <property type="match status" value="1"/>
</dbReference>
<dbReference type="InterPro" id="IPR001623">
    <property type="entry name" value="DnaJ_domain"/>
</dbReference>
<dbReference type="PANTHER" id="PTHR43096">
    <property type="entry name" value="DNAJ HOMOLOG 1, MITOCHONDRIAL-RELATED"/>
    <property type="match status" value="1"/>
</dbReference>
<feature type="binding site" evidence="14">
    <location>
        <position position="165"/>
    </location>
    <ligand>
        <name>Zn(2+)</name>
        <dbReference type="ChEBI" id="CHEBI:29105"/>
        <label>2</label>
    </ligand>
</feature>
<evidence type="ECO:0000313" key="18">
    <source>
        <dbReference type="EMBL" id="KTD71092.1"/>
    </source>
</evidence>
<dbReference type="InterPro" id="IPR036869">
    <property type="entry name" value="J_dom_sf"/>
</dbReference>
<keyword evidence="3 14" id="KW-0963">Cytoplasm</keyword>
<evidence type="ECO:0000313" key="19">
    <source>
        <dbReference type="Proteomes" id="UP000054926"/>
    </source>
</evidence>
<feature type="domain" description="J" evidence="16">
    <location>
        <begin position="5"/>
        <end position="70"/>
    </location>
</feature>
<feature type="binding site" evidence="14">
    <location>
        <position position="201"/>
    </location>
    <ligand>
        <name>Zn(2+)</name>
        <dbReference type="ChEBI" id="CHEBI:29105"/>
        <label>1</label>
    </ligand>
</feature>
<dbReference type="GO" id="GO:0051082">
    <property type="term" value="F:unfolded protein binding"/>
    <property type="evidence" value="ECO:0007669"/>
    <property type="project" value="UniProtKB-UniRule"/>
</dbReference>
<feature type="repeat" description="CXXCXGXG motif" evidence="14">
    <location>
        <begin position="165"/>
        <end position="172"/>
    </location>
</feature>
<dbReference type="GO" id="GO:0031072">
    <property type="term" value="F:heat shock protein binding"/>
    <property type="evidence" value="ECO:0007669"/>
    <property type="project" value="InterPro"/>
</dbReference>
<evidence type="ECO:0000256" key="4">
    <source>
        <dbReference type="ARBA" id="ARBA00022705"/>
    </source>
</evidence>
<dbReference type="SUPFAM" id="SSF49493">
    <property type="entry name" value="HSP40/DnaJ peptide-binding domain"/>
    <property type="match status" value="2"/>
</dbReference>
<evidence type="ECO:0000259" key="17">
    <source>
        <dbReference type="PROSITE" id="PS51188"/>
    </source>
</evidence>
<comment type="caution">
    <text evidence="18">The sequence shown here is derived from an EMBL/GenBank/DDBJ whole genome shotgun (WGS) entry which is preliminary data.</text>
</comment>
<dbReference type="InterPro" id="IPR012724">
    <property type="entry name" value="DnaJ"/>
</dbReference>
<dbReference type="InterPro" id="IPR036410">
    <property type="entry name" value="HSP_DnaJ_Cys-rich_dom_sf"/>
</dbReference>
<feature type="binding site" evidence="14">
    <location>
        <position position="187"/>
    </location>
    <ligand>
        <name>Zn(2+)</name>
        <dbReference type="ChEBI" id="CHEBI:29105"/>
        <label>2</label>
    </ligand>
</feature>
<keyword evidence="8 14" id="KW-0862">Zinc</keyword>
<evidence type="ECO:0000256" key="2">
    <source>
        <dbReference type="ARBA" id="ARBA00011738"/>
    </source>
</evidence>
<keyword evidence="6 14" id="KW-0677">Repeat</keyword>
<evidence type="ECO:0000256" key="9">
    <source>
        <dbReference type="ARBA" id="ARBA00023016"/>
    </source>
</evidence>
<dbReference type="FunFam" id="1.10.287.110:FF:000034">
    <property type="entry name" value="Chaperone protein DnaJ"/>
    <property type="match status" value="1"/>
</dbReference>
<dbReference type="PRINTS" id="PR00625">
    <property type="entry name" value="JDOMAIN"/>
</dbReference>
<dbReference type="STRING" id="947033.Lste_0416"/>
<dbReference type="SUPFAM" id="SSF57938">
    <property type="entry name" value="DnaJ/Hsp40 cysteine-rich domain"/>
    <property type="match status" value="1"/>
</dbReference>
<organism evidence="18 19">
    <name type="scientific">Legionella steelei</name>
    <dbReference type="NCBI Taxonomy" id="947033"/>
    <lineage>
        <taxon>Bacteria</taxon>
        <taxon>Pseudomonadati</taxon>
        <taxon>Pseudomonadota</taxon>
        <taxon>Gammaproteobacteria</taxon>
        <taxon>Legionellales</taxon>
        <taxon>Legionellaceae</taxon>
        <taxon>Legionella</taxon>
    </lineage>
</organism>
<dbReference type="FunFam" id="2.10.230.10:FF:000002">
    <property type="entry name" value="Molecular chaperone DnaJ"/>
    <property type="match status" value="1"/>
</dbReference>
<feature type="binding site" evidence="14">
    <location>
        <position position="190"/>
    </location>
    <ligand>
        <name>Zn(2+)</name>
        <dbReference type="ChEBI" id="CHEBI:29105"/>
        <label>2</label>
    </ligand>
</feature>
<keyword evidence="9 14" id="KW-0346">Stress response</keyword>
<proteinExistence type="inferred from homology"/>
<feature type="repeat" description="CXXCXGXG motif" evidence="14">
    <location>
        <begin position="187"/>
        <end position="194"/>
    </location>
</feature>
<evidence type="ECO:0000256" key="11">
    <source>
        <dbReference type="ARBA" id="ARBA00053423"/>
    </source>
</evidence>
<dbReference type="HAMAP" id="MF_01152">
    <property type="entry name" value="DnaJ"/>
    <property type="match status" value="1"/>
</dbReference>
<dbReference type="Proteomes" id="UP000054926">
    <property type="component" value="Unassembled WGS sequence"/>
</dbReference>
<feature type="repeat" description="CXXCXGXG motif" evidence="14">
    <location>
        <begin position="148"/>
        <end position="155"/>
    </location>
</feature>
<dbReference type="Pfam" id="PF00226">
    <property type="entry name" value="DnaJ"/>
    <property type="match status" value="1"/>
</dbReference>
<dbReference type="PATRIC" id="fig|947033.5.peg.444"/>
<evidence type="ECO:0000256" key="7">
    <source>
        <dbReference type="ARBA" id="ARBA00022771"/>
    </source>
</evidence>
<dbReference type="InterPro" id="IPR018253">
    <property type="entry name" value="DnaJ_domain_CS"/>
</dbReference>
<dbReference type="GO" id="GO:0006260">
    <property type="term" value="P:DNA replication"/>
    <property type="evidence" value="ECO:0007669"/>
    <property type="project" value="UniProtKB-KW"/>
</dbReference>
<comment type="domain">
    <text evidence="14">The J domain is necessary and sufficient to stimulate DnaK ATPase activity. Zinc center 1 plays an important role in the autonomous, DnaK-independent chaperone activity of DnaJ. Zinc center 2 is essential for interaction with DnaK and for DnaJ activity.</text>
</comment>
<evidence type="ECO:0000256" key="10">
    <source>
        <dbReference type="ARBA" id="ARBA00023186"/>
    </source>
</evidence>
<feature type="repeat" description="CXXCXGXG motif" evidence="14">
    <location>
        <begin position="201"/>
        <end position="208"/>
    </location>
</feature>
<dbReference type="CDD" id="cd10747">
    <property type="entry name" value="DnaJ_C"/>
    <property type="match status" value="1"/>
</dbReference>
<dbReference type="EMBL" id="LNYY01000005">
    <property type="protein sequence ID" value="KTD71092.1"/>
    <property type="molecule type" value="Genomic_DNA"/>
</dbReference>
<keyword evidence="7 14" id="KW-0863">Zinc-finger</keyword>
<comment type="cofactor">
    <cofactor evidence="14">
        <name>Zn(2+)</name>
        <dbReference type="ChEBI" id="CHEBI:29105"/>
    </cofactor>
    <text evidence="14">Binds 2 Zn(2+) ions per monomer.</text>
</comment>
<reference evidence="18 19" key="1">
    <citation type="submission" date="2015-11" db="EMBL/GenBank/DDBJ databases">
        <title>Genomic analysis of 38 Legionella species identifies large and diverse effector repertoires.</title>
        <authorList>
            <person name="Burstein D."/>
            <person name="Amaro F."/>
            <person name="Zusman T."/>
            <person name="Lifshitz Z."/>
            <person name="Cohen O."/>
            <person name="Gilbert J.A."/>
            <person name="Pupko T."/>
            <person name="Shuman H.A."/>
            <person name="Segal G."/>
        </authorList>
    </citation>
    <scope>NUCLEOTIDE SEQUENCE [LARGE SCALE GENOMIC DNA]</scope>
    <source>
        <strain evidence="18 19">IMVS3376</strain>
    </source>
</reference>
<evidence type="ECO:0000256" key="13">
    <source>
        <dbReference type="ARBA" id="ARBA00067609"/>
    </source>
</evidence>
<dbReference type="PANTHER" id="PTHR43096:SF48">
    <property type="entry name" value="CHAPERONE PROTEIN DNAJ"/>
    <property type="match status" value="1"/>
</dbReference>
<dbReference type="SUPFAM" id="SSF46565">
    <property type="entry name" value="Chaperone J-domain"/>
    <property type="match status" value="1"/>
</dbReference>
<dbReference type="Pfam" id="PF00684">
    <property type="entry name" value="DnaJ_CXXCXGXG"/>
    <property type="match status" value="1"/>
</dbReference>
<dbReference type="SMART" id="SM00271">
    <property type="entry name" value="DnaJ"/>
    <property type="match status" value="1"/>
</dbReference>
<dbReference type="NCBIfam" id="NF008035">
    <property type="entry name" value="PRK10767.1"/>
    <property type="match status" value="1"/>
</dbReference>
<comment type="subcellular location">
    <subcellularLocation>
        <location evidence="1 14">Cytoplasm</location>
    </subcellularLocation>
</comment>
<dbReference type="CDD" id="cd10719">
    <property type="entry name" value="DnaJ_zf"/>
    <property type="match status" value="1"/>
</dbReference>
<dbReference type="PROSITE" id="PS00636">
    <property type="entry name" value="DNAJ_1"/>
    <property type="match status" value="1"/>
</dbReference>
<sequence>MEQQDFYELLEVSRTASDAEIKKAYRKLAMKYHPDRNPGDSAAEEKFKEIQNAYSILSDPQKRAAYDQFGHAGVDPSMRGGHGGFSGFGGFGDVFEDIFENIFSGGRGAGRQSRGQRGADLQFNVQLTLEEAALGKEVQITVPRHGACATCNGSGAKKGTQPKTCETCNGVGQVRIQQGFFSIQQTCPSCHGEGTIISDPCSDCHGQGRIRESKKLTVKIPAGVDNGDRVRLSGEGEAGMHGGGPGDLYVQISVKKHAIFERQENDLHCEVPISFIIAAMGGSIEVPTLEGRVTLKIPEETQTGKVFRLRGKGMKSVRGHGQGDLLCKVVVETPVNLSREQKELLTKFQESLENATGKHSPRSNSWFAGVKKFFEDMKF</sequence>
<dbReference type="GO" id="GO:0005737">
    <property type="term" value="C:cytoplasm"/>
    <property type="evidence" value="ECO:0007669"/>
    <property type="project" value="UniProtKB-SubCell"/>
</dbReference>
<dbReference type="GO" id="GO:0005524">
    <property type="term" value="F:ATP binding"/>
    <property type="evidence" value="ECO:0007669"/>
    <property type="project" value="InterPro"/>
</dbReference>
<dbReference type="PROSITE" id="PS51188">
    <property type="entry name" value="ZF_CR"/>
    <property type="match status" value="1"/>
</dbReference>
<feature type="binding site" evidence="14">
    <location>
        <position position="204"/>
    </location>
    <ligand>
        <name>Zn(2+)</name>
        <dbReference type="ChEBI" id="CHEBI:29105"/>
        <label>1</label>
    </ligand>
</feature>
<accession>A0A0W0ZPV0</accession>
<gene>
    <name evidence="14 18" type="primary">dnaJ</name>
    <name evidence="18" type="ORF">Lste_0416</name>
</gene>